<sequence length="406" mass="45255">MHSDPSCPIDIETISDGFDEGGSAQAESIEVYLSTLRIVGAKSLANLIKKLNESDCPVTAIIYDGFMPWALDVAKQYGILAVAFLTQACAVNNAYYHVQRSFLPVPVSSPTVSLPGLPMLQVSELPSLISDCGSYPGFRYLLVDQFRNIDGADWVLCNTFYRLEEEVVDWMAKSWRLGTIGPTVPSRYLDKRLEDDKDYGINLFKPDSSTCMNWLKTKPSSSVVYVSFGSMVELGTEQIEELALGLKGSNCYFLWVVRTSERSKLPENFIEETSEKGLVVSWCPQLEILAQEVIGCFVTHCGFNSILEALSLGVPIVAMPQWTDQPTNAKYVEDVWKVGIRARRNEKGIVRRETVELCIREVMEGQKGKEIKKNANKWKELAKEAIDEGGTSDKNIDELVTKLSSS</sequence>
<evidence type="ECO:0000313" key="7">
    <source>
        <dbReference type="EMBL" id="EEF29929.1"/>
    </source>
</evidence>
<dbReference type="FunFam" id="3.40.50.2000:FF:000019">
    <property type="entry name" value="Glycosyltransferase"/>
    <property type="match status" value="1"/>
</dbReference>
<comment type="similarity">
    <text evidence="2 5">Belongs to the UDP-glycosyltransferase family.</text>
</comment>
<evidence type="ECO:0000256" key="6">
    <source>
        <dbReference type="RuleBase" id="RU362057"/>
    </source>
</evidence>
<dbReference type="GO" id="GO:0080043">
    <property type="term" value="F:quercetin 3-O-glucosyltransferase activity"/>
    <property type="evidence" value="ECO:0000318"/>
    <property type="project" value="GO_Central"/>
</dbReference>
<comment type="pathway">
    <text evidence="1">Pigment biosynthesis; anthocyanin biosynthesis.</text>
</comment>
<evidence type="ECO:0000256" key="3">
    <source>
        <dbReference type="ARBA" id="ARBA00022679"/>
    </source>
</evidence>
<keyword evidence="8" id="KW-1185">Reference proteome</keyword>
<evidence type="ECO:0000256" key="2">
    <source>
        <dbReference type="ARBA" id="ARBA00009995"/>
    </source>
</evidence>
<organism evidence="7 8">
    <name type="scientific">Ricinus communis</name>
    <name type="common">Castor bean</name>
    <dbReference type="NCBI Taxonomy" id="3988"/>
    <lineage>
        <taxon>Eukaryota</taxon>
        <taxon>Viridiplantae</taxon>
        <taxon>Streptophyta</taxon>
        <taxon>Embryophyta</taxon>
        <taxon>Tracheophyta</taxon>
        <taxon>Spermatophyta</taxon>
        <taxon>Magnoliopsida</taxon>
        <taxon>eudicotyledons</taxon>
        <taxon>Gunneridae</taxon>
        <taxon>Pentapetalae</taxon>
        <taxon>rosids</taxon>
        <taxon>fabids</taxon>
        <taxon>Malpighiales</taxon>
        <taxon>Euphorbiaceae</taxon>
        <taxon>Acalyphoideae</taxon>
        <taxon>Acalypheae</taxon>
        <taxon>Ricinus</taxon>
    </lineage>
</organism>
<dbReference type="PROSITE" id="PS00375">
    <property type="entry name" value="UDPGT"/>
    <property type="match status" value="1"/>
</dbReference>
<dbReference type="PANTHER" id="PTHR11926:SF1553">
    <property type="entry name" value="GLYCOSYLTRANSFERASE"/>
    <property type="match status" value="1"/>
</dbReference>
<dbReference type="CDD" id="cd03784">
    <property type="entry name" value="GT1_Gtf-like"/>
    <property type="match status" value="1"/>
</dbReference>
<dbReference type="AlphaFoldDB" id="B9T2H4"/>
<dbReference type="InterPro" id="IPR002213">
    <property type="entry name" value="UDP_glucos_trans"/>
</dbReference>
<reference evidence="8" key="1">
    <citation type="journal article" date="2010" name="Nat. Biotechnol.">
        <title>Draft genome sequence of the oilseed species Ricinus communis.</title>
        <authorList>
            <person name="Chan A.P."/>
            <person name="Crabtree J."/>
            <person name="Zhao Q."/>
            <person name="Lorenzi H."/>
            <person name="Orvis J."/>
            <person name="Puiu D."/>
            <person name="Melake-Berhan A."/>
            <person name="Jones K.M."/>
            <person name="Redman J."/>
            <person name="Chen G."/>
            <person name="Cahoon E.B."/>
            <person name="Gedil M."/>
            <person name="Stanke M."/>
            <person name="Haas B.J."/>
            <person name="Wortman J.R."/>
            <person name="Fraser-Liggett C.M."/>
            <person name="Ravel J."/>
            <person name="Rabinowicz P.D."/>
        </authorList>
    </citation>
    <scope>NUCLEOTIDE SEQUENCE [LARGE SCALE GENOMIC DNA]</scope>
    <source>
        <strain evidence="8">cv. Hale</strain>
    </source>
</reference>
<accession>B9T2H4</accession>
<dbReference type="GO" id="GO:0009718">
    <property type="term" value="P:anthocyanin-containing compound biosynthetic process"/>
    <property type="evidence" value="ECO:0007669"/>
    <property type="project" value="UniProtKB-UniPathway"/>
</dbReference>
<keyword evidence="5 7" id="KW-0328">Glycosyltransferase</keyword>
<dbReference type="GO" id="GO:0047213">
    <property type="term" value="F:anthocyanidin 3-O-glucosyltransferase activity"/>
    <property type="evidence" value="ECO:0007669"/>
    <property type="project" value="UniProtKB-EC"/>
</dbReference>
<dbReference type="PANTHER" id="PTHR11926">
    <property type="entry name" value="GLUCOSYL/GLUCURONOSYL TRANSFERASES"/>
    <property type="match status" value="1"/>
</dbReference>
<dbReference type="GO" id="GO:0005737">
    <property type="term" value="C:cytoplasm"/>
    <property type="evidence" value="ECO:0000318"/>
    <property type="project" value="GO_Central"/>
</dbReference>
<dbReference type="eggNOG" id="KOG1192">
    <property type="taxonomic scope" value="Eukaryota"/>
</dbReference>
<dbReference type="Gene3D" id="3.40.50.2000">
    <property type="entry name" value="Glycogen Phosphorylase B"/>
    <property type="match status" value="2"/>
</dbReference>
<proteinExistence type="inferred from homology"/>
<dbReference type="Pfam" id="PF00201">
    <property type="entry name" value="UDPGT"/>
    <property type="match status" value="1"/>
</dbReference>
<comment type="catalytic activity">
    <reaction evidence="4">
        <text>an anthocyanidin + UDP-alpha-D-glucose + H(+) = an anthocyanidin 3-O-beta-D-glucoside + UDP</text>
        <dbReference type="Rhea" id="RHEA:20093"/>
        <dbReference type="ChEBI" id="CHEBI:15378"/>
        <dbReference type="ChEBI" id="CHEBI:16307"/>
        <dbReference type="ChEBI" id="CHEBI:58223"/>
        <dbReference type="ChEBI" id="CHEBI:58885"/>
        <dbReference type="ChEBI" id="CHEBI:143576"/>
        <dbReference type="EC" id="2.4.1.115"/>
    </reaction>
</comment>
<dbReference type="Proteomes" id="UP000008311">
    <property type="component" value="Unassembled WGS sequence"/>
</dbReference>
<protein>
    <recommendedName>
        <fullName evidence="6">Glycosyltransferase</fullName>
        <ecNumber evidence="6">2.4.1.-</ecNumber>
    </recommendedName>
</protein>
<keyword evidence="3 5" id="KW-0808">Transferase</keyword>
<gene>
    <name evidence="7" type="ORF">RCOM_0100880</name>
</gene>
<dbReference type="OrthoDB" id="5835829at2759"/>
<dbReference type="SUPFAM" id="SSF53756">
    <property type="entry name" value="UDP-Glycosyltransferase/glycogen phosphorylase"/>
    <property type="match status" value="1"/>
</dbReference>
<evidence type="ECO:0000256" key="4">
    <source>
        <dbReference type="ARBA" id="ARBA00047606"/>
    </source>
</evidence>
<dbReference type="EC" id="2.4.1.-" evidence="6"/>
<evidence type="ECO:0000313" key="8">
    <source>
        <dbReference type="Proteomes" id="UP000008311"/>
    </source>
</evidence>
<dbReference type="InParanoid" id="B9T2H4"/>
<evidence type="ECO:0000256" key="1">
    <source>
        <dbReference type="ARBA" id="ARBA00004935"/>
    </source>
</evidence>
<dbReference type="InterPro" id="IPR035595">
    <property type="entry name" value="UDP_glycos_trans_CS"/>
</dbReference>
<name>B9T2H4_RICCO</name>
<dbReference type="EMBL" id="EQ974382">
    <property type="protein sequence ID" value="EEF29929.1"/>
    <property type="molecule type" value="Genomic_DNA"/>
</dbReference>
<dbReference type="UniPathway" id="UPA00009"/>
<evidence type="ECO:0000256" key="5">
    <source>
        <dbReference type="RuleBase" id="RU003718"/>
    </source>
</evidence>
<dbReference type="GO" id="GO:0080044">
    <property type="term" value="F:quercetin 7-O-glucosyltransferase activity"/>
    <property type="evidence" value="ECO:0000318"/>
    <property type="project" value="GO_Central"/>
</dbReference>
<dbReference type="KEGG" id="rcu:8262326"/>